<keyword evidence="9 13" id="KW-0460">Magnesium</keyword>
<dbReference type="Pfam" id="PF21292">
    <property type="entry name" value="EME1-MUS81_C"/>
    <property type="match status" value="1"/>
</dbReference>
<comment type="caution">
    <text evidence="15">The sequence shown here is derived from an EMBL/GenBank/DDBJ whole genome shotgun (WGS) entry which is preliminary data.</text>
</comment>
<dbReference type="GO" id="GO:0046872">
    <property type="term" value="F:metal ion binding"/>
    <property type="evidence" value="ECO:0007669"/>
    <property type="project" value="UniProtKB-UniRule"/>
</dbReference>
<evidence type="ECO:0000256" key="3">
    <source>
        <dbReference type="ARBA" id="ARBA00010015"/>
    </source>
</evidence>
<evidence type="ECO:0000256" key="2">
    <source>
        <dbReference type="ARBA" id="ARBA00004123"/>
    </source>
</evidence>
<dbReference type="SMART" id="SM00891">
    <property type="entry name" value="ERCC4"/>
    <property type="match status" value="1"/>
</dbReference>
<dbReference type="Pfam" id="PF21136">
    <property type="entry name" value="WHD_MUS81"/>
    <property type="match status" value="1"/>
</dbReference>
<keyword evidence="12 13" id="KW-0539">Nucleus</keyword>
<evidence type="ECO:0000256" key="8">
    <source>
        <dbReference type="ARBA" id="ARBA00022801"/>
    </source>
</evidence>
<dbReference type="AlphaFoldDB" id="A0A9Q0M0R2"/>
<evidence type="ECO:0000256" key="13">
    <source>
        <dbReference type="RuleBase" id="RU369042"/>
    </source>
</evidence>
<dbReference type="GO" id="GO:0005634">
    <property type="term" value="C:nucleus"/>
    <property type="evidence" value="ECO:0007669"/>
    <property type="project" value="UniProtKB-SubCell"/>
</dbReference>
<dbReference type="FunFam" id="3.40.50.10130:FF:000003">
    <property type="entry name" value="Crossover junction endonuclease MUS81"/>
    <property type="match status" value="1"/>
</dbReference>
<dbReference type="Gene3D" id="3.40.50.10130">
    <property type="match status" value="1"/>
</dbReference>
<dbReference type="InterPro" id="IPR033309">
    <property type="entry name" value="Mus81"/>
</dbReference>
<dbReference type="PANTHER" id="PTHR13451:SF0">
    <property type="entry name" value="CROSSOVER JUNCTION ENDONUCLEASE MUS81"/>
    <property type="match status" value="1"/>
</dbReference>
<comment type="similarity">
    <text evidence="3 13">Belongs to the XPF family.</text>
</comment>
<sequence length="588" mass="67640">MANDSTGYNKLILEWITELRDAARKANSKVEFNYLKALKSLKEHKDPIRSAAELKPLKGFGDKTCSIIDKKLREHFGSSYNPPTILVPTQKKKNKNQVEKPDSEVTNMFSIRKNSAMGSSTVKSPAKKLVRANRQYIPAQGSGGFSILVALLRYEVEFQQKLVNKLDLQEMSQRYCSSSMGQTNQIGSFSGWNSIKTLLNKELVSKTDSRNSYYFLTDEGRKLAHNLALVSPSLKAFSEKYLIKNNQPANDNFTQLKDSIEQPQDPEELPTYRPFIFEPNQYEIILCIDTRERIQTSMGTDNRSAFASALQKQDVKVEIRQLPLGDFIWIAREKRQLANMIRFESISTDMNNGYHHSTRSDSIRKELVLDHIIERKRIDDLACSIKDRRWDEQKYRLKNCGLRRPSYLIEYIGSRSKKVDHAGLSYTTLDQAIVNCQIDGFDVKITDNFEETVRYLTFMTRWLERQYTDRMLMSCANKSDLARAGPSDYRYITFNEFAINAGKIHTFTNKEMFVKHLLQIKGLSLAKIDAIVERYPTLCRLLAAYESQSTEKAKQNLLTDLRMNTAINANRRLGPMISKKVSDFYNAV</sequence>
<feature type="domain" description="ERCC4" evidence="14">
    <location>
        <begin position="285"/>
        <end position="413"/>
    </location>
</feature>
<evidence type="ECO:0000256" key="6">
    <source>
        <dbReference type="ARBA" id="ARBA00022759"/>
    </source>
</evidence>
<dbReference type="OMA" id="NNFFVQQ"/>
<keyword evidence="5 13" id="KW-0479">Metal-binding</keyword>
<dbReference type="Pfam" id="PF02732">
    <property type="entry name" value="ERCC4"/>
    <property type="match status" value="1"/>
</dbReference>
<comment type="subunit">
    <text evidence="13">Interacts with EME1.</text>
</comment>
<dbReference type="EC" id="3.1.22.-" evidence="13"/>
<dbReference type="InterPro" id="IPR036388">
    <property type="entry name" value="WH-like_DNA-bd_sf"/>
</dbReference>
<evidence type="ECO:0000256" key="4">
    <source>
        <dbReference type="ARBA" id="ARBA00022722"/>
    </source>
</evidence>
<dbReference type="InterPro" id="IPR006166">
    <property type="entry name" value="ERCC4_domain"/>
</dbReference>
<name>A0A9Q0M0R2_BLOTA</name>
<keyword evidence="6 13" id="KW-0255">Endonuclease</keyword>
<dbReference type="SUPFAM" id="SSF47802">
    <property type="entry name" value="DNA polymerase beta, N-terminal domain-like"/>
    <property type="match status" value="1"/>
</dbReference>
<dbReference type="GO" id="GO:0000727">
    <property type="term" value="P:double-strand break repair via break-induced replication"/>
    <property type="evidence" value="ECO:0007669"/>
    <property type="project" value="UniProtKB-UniRule"/>
</dbReference>
<dbReference type="GO" id="GO:0006308">
    <property type="term" value="P:DNA catabolic process"/>
    <property type="evidence" value="ECO:0007669"/>
    <property type="project" value="UniProtKB-UniRule"/>
</dbReference>
<dbReference type="GO" id="GO:0003677">
    <property type="term" value="F:DNA binding"/>
    <property type="evidence" value="ECO:0007669"/>
    <property type="project" value="UniProtKB-UniRule"/>
</dbReference>
<proteinExistence type="inferred from homology"/>
<evidence type="ECO:0000256" key="5">
    <source>
        <dbReference type="ARBA" id="ARBA00022723"/>
    </source>
</evidence>
<gene>
    <name evidence="15" type="ORF">RDWZM_009095</name>
</gene>
<dbReference type="InterPro" id="IPR047417">
    <property type="entry name" value="WHD_MUS81"/>
</dbReference>
<dbReference type="GO" id="GO:0031573">
    <property type="term" value="P:mitotic intra-S DNA damage checkpoint signaling"/>
    <property type="evidence" value="ECO:0007669"/>
    <property type="project" value="TreeGrafter"/>
</dbReference>
<dbReference type="CDD" id="cd21036">
    <property type="entry name" value="WH_MUS81"/>
    <property type="match status" value="1"/>
</dbReference>
<organism evidence="15 16">
    <name type="scientific">Blomia tropicalis</name>
    <name type="common">Mite</name>
    <dbReference type="NCBI Taxonomy" id="40697"/>
    <lineage>
        <taxon>Eukaryota</taxon>
        <taxon>Metazoa</taxon>
        <taxon>Ecdysozoa</taxon>
        <taxon>Arthropoda</taxon>
        <taxon>Chelicerata</taxon>
        <taxon>Arachnida</taxon>
        <taxon>Acari</taxon>
        <taxon>Acariformes</taxon>
        <taxon>Sarcoptiformes</taxon>
        <taxon>Astigmata</taxon>
        <taxon>Glycyphagoidea</taxon>
        <taxon>Echimyopodidae</taxon>
        <taxon>Blomia</taxon>
    </lineage>
</organism>
<accession>A0A9Q0M0R2</accession>
<evidence type="ECO:0000256" key="1">
    <source>
        <dbReference type="ARBA" id="ARBA00001946"/>
    </source>
</evidence>
<reference evidence="15" key="1">
    <citation type="submission" date="2022-12" db="EMBL/GenBank/DDBJ databases">
        <title>Genome assemblies of Blomia tropicalis.</title>
        <authorList>
            <person name="Cui Y."/>
        </authorList>
    </citation>
    <scope>NUCLEOTIDE SEQUENCE</scope>
    <source>
        <tissue evidence="15">Adult mites</tissue>
    </source>
</reference>
<keyword evidence="8 13" id="KW-0378">Hydrolase</keyword>
<dbReference type="GO" id="GO:0048257">
    <property type="term" value="F:3'-flap endonuclease activity"/>
    <property type="evidence" value="ECO:0007669"/>
    <property type="project" value="TreeGrafter"/>
</dbReference>
<dbReference type="Proteomes" id="UP001142055">
    <property type="component" value="Chromosome 3"/>
</dbReference>
<dbReference type="Gene3D" id="1.10.150.110">
    <property type="entry name" value="DNA polymerase beta, N-terminal domain-like"/>
    <property type="match status" value="1"/>
</dbReference>
<keyword evidence="10 13" id="KW-0233">DNA recombination</keyword>
<protein>
    <recommendedName>
        <fullName evidence="13">Crossover junction endonuclease MUS81</fullName>
        <ecNumber evidence="13">3.1.22.-</ecNumber>
    </recommendedName>
</protein>
<keyword evidence="16" id="KW-1185">Reference proteome</keyword>
<keyword evidence="7 13" id="KW-0227">DNA damage</keyword>
<evidence type="ECO:0000313" key="16">
    <source>
        <dbReference type="Proteomes" id="UP001142055"/>
    </source>
</evidence>
<evidence type="ECO:0000256" key="10">
    <source>
        <dbReference type="ARBA" id="ARBA00023172"/>
    </source>
</evidence>
<dbReference type="Pfam" id="PF14716">
    <property type="entry name" value="HHH_8"/>
    <property type="match status" value="1"/>
</dbReference>
<dbReference type="InterPro" id="IPR027421">
    <property type="entry name" value="DNA_pol_lamdba_lyase_dom_sf"/>
</dbReference>
<dbReference type="GO" id="GO:0048476">
    <property type="term" value="C:Holliday junction resolvase complex"/>
    <property type="evidence" value="ECO:0007669"/>
    <property type="project" value="UniProtKB-UniRule"/>
</dbReference>
<dbReference type="SUPFAM" id="SSF52980">
    <property type="entry name" value="Restriction endonuclease-like"/>
    <property type="match status" value="1"/>
</dbReference>
<dbReference type="PANTHER" id="PTHR13451">
    <property type="entry name" value="CLASS II CROSSOVER JUNCTION ENDONUCLEASE MUS81"/>
    <property type="match status" value="1"/>
</dbReference>
<evidence type="ECO:0000313" key="15">
    <source>
        <dbReference type="EMBL" id="KAJ6217938.1"/>
    </source>
</evidence>
<dbReference type="Gene3D" id="1.10.150.670">
    <property type="entry name" value="Crossover junction endonuclease EME1, DNA-binding domain"/>
    <property type="match status" value="1"/>
</dbReference>
<dbReference type="InterPro" id="IPR047416">
    <property type="entry name" value="XPF_nuclease_Mus81"/>
</dbReference>
<dbReference type="InterPro" id="IPR011335">
    <property type="entry name" value="Restrct_endonuc-II-like"/>
</dbReference>
<dbReference type="Gene3D" id="1.10.10.10">
    <property type="entry name" value="Winged helix-like DNA-binding domain superfamily/Winged helix DNA-binding domain"/>
    <property type="match status" value="1"/>
</dbReference>
<dbReference type="CDD" id="cd20074">
    <property type="entry name" value="XPF_nuclease_Mus81"/>
    <property type="match status" value="1"/>
</dbReference>
<comment type="subcellular location">
    <subcellularLocation>
        <location evidence="2 13">Nucleus</location>
    </subcellularLocation>
</comment>
<evidence type="ECO:0000259" key="14">
    <source>
        <dbReference type="SMART" id="SM00891"/>
    </source>
</evidence>
<keyword evidence="4 13" id="KW-0540">Nuclease</keyword>
<evidence type="ECO:0000256" key="7">
    <source>
        <dbReference type="ARBA" id="ARBA00022763"/>
    </source>
</evidence>
<dbReference type="InterPro" id="IPR010996">
    <property type="entry name" value="HHH_MUS81"/>
</dbReference>
<evidence type="ECO:0000256" key="9">
    <source>
        <dbReference type="ARBA" id="ARBA00022842"/>
    </source>
</evidence>
<dbReference type="InterPro" id="IPR042530">
    <property type="entry name" value="EME1/EME2_C"/>
</dbReference>
<comment type="function">
    <text evidence="13">Interacts with EME1 to form a DNA structure-specific endonuclease with substrate preference for branched DNA structures with a 5'-end at the branch nick. Typical substrates include 3'-flap structures, D-loops, replication forks and nicked Holliday junctions. May be required in mitosis for the processing of stalled or collapsed replication fork intermediates. May be required in meiosis for the repair of meiosis-specific double strand breaks subsequent to single-end invasion (SEI).</text>
</comment>
<dbReference type="GO" id="GO:0000712">
    <property type="term" value="P:resolution of meiotic recombination intermediates"/>
    <property type="evidence" value="ECO:0007669"/>
    <property type="project" value="TreeGrafter"/>
</dbReference>
<evidence type="ECO:0000256" key="12">
    <source>
        <dbReference type="ARBA" id="ARBA00023242"/>
    </source>
</evidence>
<dbReference type="EMBL" id="JAPWDV010000003">
    <property type="protein sequence ID" value="KAJ6217938.1"/>
    <property type="molecule type" value="Genomic_DNA"/>
</dbReference>
<evidence type="ECO:0000256" key="11">
    <source>
        <dbReference type="ARBA" id="ARBA00023204"/>
    </source>
</evidence>
<keyword evidence="11 13" id="KW-0234">DNA repair</keyword>
<dbReference type="GO" id="GO:0008821">
    <property type="term" value="F:crossover junction DNA endonuclease activity"/>
    <property type="evidence" value="ECO:0007669"/>
    <property type="project" value="UniProtKB-UniRule"/>
</dbReference>
<comment type="cofactor">
    <cofactor evidence="1 13">
        <name>Mg(2+)</name>
        <dbReference type="ChEBI" id="CHEBI:18420"/>
    </cofactor>
</comment>